<keyword evidence="11" id="KW-0472">Membrane</keyword>
<proteinExistence type="inferred from homology"/>
<evidence type="ECO:0000256" key="9">
    <source>
        <dbReference type="ARBA" id="ARBA00022748"/>
    </source>
</evidence>
<dbReference type="Proteomes" id="UP000029917">
    <property type="component" value="Unassembled WGS sequence"/>
</dbReference>
<dbReference type="NCBIfam" id="TIGR03141">
    <property type="entry name" value="cytochro_ccmD"/>
    <property type="match status" value="1"/>
</dbReference>
<keyword evidence="9 12" id="KW-0201">Cytochrome c-type biogenesis</keyword>
<dbReference type="GO" id="GO:0015886">
    <property type="term" value="P:heme transport"/>
    <property type="evidence" value="ECO:0007669"/>
    <property type="project" value="InterPro"/>
</dbReference>
<reference evidence="13 14" key="2">
    <citation type="submission" date="2014-10" db="EMBL/GenBank/DDBJ databases">
        <title>Paracoccus sanguinis sp. nov., isolated from clinical specimens of New York State patients.</title>
        <authorList>
            <person name="Mingle L.A."/>
            <person name="Cole J.A."/>
            <person name="Lapierre P."/>
            <person name="Musser K.A."/>
        </authorList>
    </citation>
    <scope>NUCLEOTIDE SEQUENCE [LARGE SCALE GENOMIC DNA]</scope>
    <source>
        <strain evidence="13 14">HAMBI 3106</strain>
    </source>
</reference>
<organism evidence="13 14">
    <name type="scientific">Paracoccus sphaerophysae</name>
    <dbReference type="NCBI Taxonomy" id="690417"/>
    <lineage>
        <taxon>Bacteria</taxon>
        <taxon>Pseudomonadati</taxon>
        <taxon>Pseudomonadota</taxon>
        <taxon>Alphaproteobacteria</taxon>
        <taxon>Rhodobacterales</taxon>
        <taxon>Paracoccaceae</taxon>
        <taxon>Paracoccus</taxon>
    </lineage>
</organism>
<keyword evidence="7 12" id="KW-0997">Cell inner membrane</keyword>
<evidence type="ECO:0000256" key="1">
    <source>
        <dbReference type="ARBA" id="ARBA00002442"/>
    </source>
</evidence>
<keyword evidence="14" id="KW-1185">Reference proteome</keyword>
<dbReference type="Pfam" id="PF04995">
    <property type="entry name" value="CcmD"/>
    <property type="match status" value="1"/>
</dbReference>
<name>A0A099F3D0_9RHOB</name>
<dbReference type="GO" id="GO:0005886">
    <property type="term" value="C:plasma membrane"/>
    <property type="evidence" value="ECO:0007669"/>
    <property type="project" value="UniProtKB-SubCell"/>
</dbReference>
<evidence type="ECO:0000256" key="6">
    <source>
        <dbReference type="ARBA" id="ARBA00022475"/>
    </source>
</evidence>
<keyword evidence="6 12" id="KW-1003">Cell membrane</keyword>
<evidence type="ECO:0000256" key="4">
    <source>
        <dbReference type="ARBA" id="ARBA00016461"/>
    </source>
</evidence>
<evidence type="ECO:0000256" key="2">
    <source>
        <dbReference type="ARBA" id="ARBA00004377"/>
    </source>
</evidence>
<dbReference type="AlphaFoldDB" id="A0A099F3D0"/>
<gene>
    <name evidence="13" type="ORF">IC63_11880</name>
</gene>
<dbReference type="GO" id="GO:0017004">
    <property type="term" value="P:cytochrome complex assembly"/>
    <property type="evidence" value="ECO:0007669"/>
    <property type="project" value="UniProtKB-KW"/>
</dbReference>
<protein>
    <recommendedName>
        <fullName evidence="4 12">Heme exporter protein D</fullName>
    </recommendedName>
</protein>
<evidence type="ECO:0000256" key="10">
    <source>
        <dbReference type="ARBA" id="ARBA00022989"/>
    </source>
</evidence>
<comment type="similarity">
    <text evidence="3 12">Belongs to the CcmD/CycX/HelD family.</text>
</comment>
<evidence type="ECO:0000256" key="8">
    <source>
        <dbReference type="ARBA" id="ARBA00022692"/>
    </source>
</evidence>
<comment type="caution">
    <text evidence="13">The sequence shown here is derived from an EMBL/GenBank/DDBJ whole genome shotgun (WGS) entry which is preliminary data.</text>
</comment>
<evidence type="ECO:0000256" key="11">
    <source>
        <dbReference type="ARBA" id="ARBA00023136"/>
    </source>
</evidence>
<evidence type="ECO:0000313" key="13">
    <source>
        <dbReference type="EMBL" id="KGJ04687.1"/>
    </source>
</evidence>
<evidence type="ECO:0000256" key="3">
    <source>
        <dbReference type="ARBA" id="ARBA00008741"/>
    </source>
</evidence>
<dbReference type="EMBL" id="JRKS01000040">
    <property type="protein sequence ID" value="KGJ04687.1"/>
    <property type="molecule type" value="Genomic_DNA"/>
</dbReference>
<keyword evidence="10" id="KW-1133">Transmembrane helix</keyword>
<evidence type="ECO:0000313" key="14">
    <source>
        <dbReference type="Proteomes" id="UP000029917"/>
    </source>
</evidence>
<sequence>MMEFGKYAVPVLAAWGISLALLAGLVAQTLAAAARARRALEEVERRG</sequence>
<keyword evidence="8" id="KW-0812">Transmembrane</keyword>
<evidence type="ECO:0000256" key="12">
    <source>
        <dbReference type="RuleBase" id="RU363101"/>
    </source>
</evidence>
<comment type="subcellular location">
    <subcellularLocation>
        <location evidence="2 12">Cell inner membrane</location>
        <topology evidence="2 12">Single-pass membrane protein</topology>
    </subcellularLocation>
</comment>
<evidence type="ECO:0000256" key="5">
    <source>
        <dbReference type="ARBA" id="ARBA00022448"/>
    </source>
</evidence>
<reference evidence="13 14" key="1">
    <citation type="submission" date="2014-09" db="EMBL/GenBank/DDBJ databases">
        <authorList>
            <person name="McGinnis J.M."/>
            <person name="Wolfgang W.J."/>
        </authorList>
    </citation>
    <scope>NUCLEOTIDE SEQUENCE [LARGE SCALE GENOMIC DNA]</scope>
    <source>
        <strain evidence="13 14">HAMBI 3106</strain>
    </source>
</reference>
<comment type="function">
    <text evidence="1 12">Required for the export of heme to the periplasm for the biogenesis of c-type cytochromes.</text>
</comment>
<keyword evidence="5 12" id="KW-0813">Transport</keyword>
<accession>A0A099F3D0</accession>
<evidence type="ECO:0000256" key="7">
    <source>
        <dbReference type="ARBA" id="ARBA00022519"/>
    </source>
</evidence>
<dbReference type="InterPro" id="IPR007078">
    <property type="entry name" value="Haem_export_protD_CcmD"/>
</dbReference>